<proteinExistence type="predicted"/>
<organism evidence="2 3">
    <name type="scientific">Coemansia aciculifera</name>
    <dbReference type="NCBI Taxonomy" id="417176"/>
    <lineage>
        <taxon>Eukaryota</taxon>
        <taxon>Fungi</taxon>
        <taxon>Fungi incertae sedis</taxon>
        <taxon>Zoopagomycota</taxon>
        <taxon>Kickxellomycotina</taxon>
        <taxon>Kickxellomycetes</taxon>
        <taxon>Kickxellales</taxon>
        <taxon>Kickxellaceae</taxon>
        <taxon>Coemansia</taxon>
    </lineage>
</organism>
<dbReference type="AlphaFoldDB" id="A0A9W8IMI3"/>
<reference evidence="2" key="1">
    <citation type="submission" date="2022-07" db="EMBL/GenBank/DDBJ databases">
        <title>Phylogenomic reconstructions and comparative analyses of Kickxellomycotina fungi.</title>
        <authorList>
            <person name="Reynolds N.K."/>
            <person name="Stajich J.E."/>
            <person name="Barry K."/>
            <person name="Grigoriev I.V."/>
            <person name="Crous P."/>
            <person name="Smith M.E."/>
        </authorList>
    </citation>
    <scope>NUCLEOTIDE SEQUENCE</scope>
    <source>
        <strain evidence="2">RSA 476</strain>
    </source>
</reference>
<name>A0A9W8IMI3_9FUNG</name>
<keyword evidence="3" id="KW-1185">Reference proteome</keyword>
<feature type="region of interest" description="Disordered" evidence="1">
    <location>
        <begin position="159"/>
        <end position="195"/>
    </location>
</feature>
<feature type="compositionally biased region" description="Low complexity" evidence="1">
    <location>
        <begin position="23"/>
        <end position="39"/>
    </location>
</feature>
<protein>
    <submittedName>
        <fullName evidence="2">Uncharacterized protein</fullName>
    </submittedName>
</protein>
<evidence type="ECO:0000313" key="3">
    <source>
        <dbReference type="Proteomes" id="UP001140074"/>
    </source>
</evidence>
<dbReference type="Proteomes" id="UP001140074">
    <property type="component" value="Unassembled WGS sequence"/>
</dbReference>
<comment type="caution">
    <text evidence="2">The sequence shown here is derived from an EMBL/GenBank/DDBJ whole genome shotgun (WGS) entry which is preliminary data.</text>
</comment>
<evidence type="ECO:0000313" key="2">
    <source>
        <dbReference type="EMBL" id="KAJ2865543.1"/>
    </source>
</evidence>
<gene>
    <name evidence="2" type="ORF">GGH94_002140</name>
</gene>
<dbReference type="EMBL" id="JANBUY010000057">
    <property type="protein sequence ID" value="KAJ2865543.1"/>
    <property type="molecule type" value="Genomic_DNA"/>
</dbReference>
<accession>A0A9W8IMI3</accession>
<evidence type="ECO:0000256" key="1">
    <source>
        <dbReference type="SAM" id="MobiDB-lite"/>
    </source>
</evidence>
<feature type="region of interest" description="Disordered" evidence="1">
    <location>
        <begin position="1"/>
        <end position="69"/>
    </location>
</feature>
<sequence length="195" mass="21286">MPEPHRPAATYRRGGSAARQLTSSSLESISDISDHSISSPTQSVRAKQARGDQVEAAASAENDDASDVDGTDIEECIESMVAQRDRLRKRFKEWADDMNHCAKKMRCVTDNALVNQSTRLEQILSEGKARIDSIVNDQNRIRDQLCSFVSMLSNAQSQIFGETGPPHTPSSSTSHTFTNAIPSPRSVPGGPSTKR</sequence>